<evidence type="ECO:0000259" key="10">
    <source>
        <dbReference type="Pfam" id="PF08532"/>
    </source>
</evidence>
<dbReference type="Gene3D" id="3.40.50.880">
    <property type="match status" value="1"/>
</dbReference>
<evidence type="ECO:0000256" key="2">
    <source>
        <dbReference type="ARBA" id="ARBA00005940"/>
    </source>
</evidence>
<comment type="similarity">
    <text evidence="2 8">Belongs to the glycosyl hydrolase 42 family.</text>
</comment>
<feature type="domain" description="Glycoside hydrolase family 42 N-terminal" evidence="9">
    <location>
        <begin position="6"/>
        <end position="381"/>
    </location>
</feature>
<dbReference type="InterPro" id="IPR003476">
    <property type="entry name" value="Glyco_hydro_42"/>
</dbReference>
<keyword evidence="6" id="KW-0862">Zinc</keyword>
<dbReference type="Pfam" id="PF08532">
    <property type="entry name" value="Glyco_hydro_42M"/>
    <property type="match status" value="1"/>
</dbReference>
<keyword evidence="12" id="KW-1185">Reference proteome</keyword>
<dbReference type="PANTHER" id="PTHR36447:SF2">
    <property type="entry name" value="BETA-GALACTOSIDASE YESZ"/>
    <property type="match status" value="1"/>
</dbReference>
<dbReference type="InterPro" id="IPR013738">
    <property type="entry name" value="Beta_galactosidase_Trimer"/>
</dbReference>
<dbReference type="CDD" id="cd03143">
    <property type="entry name" value="A4_beta-galactosidase_middle_domain"/>
    <property type="match status" value="1"/>
</dbReference>
<organism evidence="11 12">
    <name type="scientific">Fictibacillus fluitans</name>
    <dbReference type="NCBI Taxonomy" id="3058422"/>
    <lineage>
        <taxon>Bacteria</taxon>
        <taxon>Bacillati</taxon>
        <taxon>Bacillota</taxon>
        <taxon>Bacilli</taxon>
        <taxon>Bacillales</taxon>
        <taxon>Fictibacillaceae</taxon>
        <taxon>Fictibacillus</taxon>
    </lineage>
</organism>
<dbReference type="RefSeq" id="WP_301164937.1">
    <property type="nucleotide sequence ID" value="NZ_JAUHTR010000002.1"/>
</dbReference>
<proteinExistence type="inferred from homology"/>
<evidence type="ECO:0000256" key="6">
    <source>
        <dbReference type="ARBA" id="ARBA00022833"/>
    </source>
</evidence>
<reference evidence="11" key="1">
    <citation type="submission" date="2023-07" db="EMBL/GenBank/DDBJ databases">
        <title>Fictibacillus sp. isolated from freshwater pond.</title>
        <authorList>
            <person name="Kirdat K."/>
            <person name="Bhat A."/>
            <person name="Mourya A."/>
            <person name="Yadav A."/>
        </authorList>
    </citation>
    <scope>NUCLEOTIDE SEQUENCE</scope>
    <source>
        <strain evidence="11">NE201</strain>
    </source>
</reference>
<dbReference type="Proteomes" id="UP001172721">
    <property type="component" value="Unassembled WGS sequence"/>
</dbReference>
<dbReference type="InterPro" id="IPR017853">
    <property type="entry name" value="GH"/>
</dbReference>
<dbReference type="PIRSF" id="PIRSF001084">
    <property type="entry name" value="B-galactosidase"/>
    <property type="match status" value="1"/>
</dbReference>
<name>A0ABT8HTT1_9BACL</name>
<sequence>MYLGVDYYPEHWDHSMIDSDLSRMKEMGANMIRIGEFAWHLMEKSDGEFDFHFFDYVLNKARQYGMMVMFGTPTATFPAWLGRKHPDIFIVDENGQKMAFGGRRQYCYNSPEYRKYSLRIAEKLVFHYREEEAIVSWQVDNELGHEGSDMCYCGECHKGFTNYLENSYESIDELNEKWGTIFWGQTYNSFDEVPLPTKTITVHNPSLLLDWARFRSKSLADFAHAHIELVKERKGSHQTVTTNLPGGFFQKWFDHNEFSRSLDFVSYDNYPVWGGMKEPVTPAFLSMSLDYVRGLKKENFWIVEQLMGAQGHDVIGYLPRPNQAKAWSYHAFAHGCTNMLYFRWRGMTRGAEQNCYGILDGNNQKTRKFHEVKSFFNDIQKYEDILNTPYQAEVAVLYDFDNIWSWRSQRENPQFDFTSELMRLYTPFHRLNAGIDVIRYDLDFSQYKVVVVPVMKVIDEELAARLEDFAKKGGTVIMSYRAGVRDKTNNLRFGEMIPGPLSSLLGIEVHEAESLHEGQSASLLFSGKEYSCTHWRDMVHPTDAMSLASYSDSFYNEYSAVTVNSFGKGKAYYIGAGVEEDLLNVLVSEIAGDVNLNVLETNPGVEVVRRTSEEQEYAIVINHNGTAEEFNGESIEPYGCSFYHYREEGVWTKIEATERSQEAAHL</sequence>
<dbReference type="PANTHER" id="PTHR36447">
    <property type="entry name" value="BETA-GALACTOSIDASE GANA"/>
    <property type="match status" value="1"/>
</dbReference>
<keyword evidence="5 8" id="KW-0378">Hydrolase</keyword>
<accession>A0ABT8HTT1</accession>
<dbReference type="EC" id="3.2.1.23" evidence="3 8"/>
<evidence type="ECO:0000256" key="5">
    <source>
        <dbReference type="ARBA" id="ARBA00022801"/>
    </source>
</evidence>
<evidence type="ECO:0000313" key="11">
    <source>
        <dbReference type="EMBL" id="MDN4523880.1"/>
    </source>
</evidence>
<dbReference type="Gene3D" id="3.20.20.80">
    <property type="entry name" value="Glycosidases"/>
    <property type="match status" value="1"/>
</dbReference>
<evidence type="ECO:0000259" key="9">
    <source>
        <dbReference type="Pfam" id="PF02449"/>
    </source>
</evidence>
<dbReference type="SUPFAM" id="SSF52317">
    <property type="entry name" value="Class I glutamine amidotransferase-like"/>
    <property type="match status" value="1"/>
</dbReference>
<protein>
    <recommendedName>
        <fullName evidence="3 8">Beta-galactosidase</fullName>
        <shortName evidence="8">Beta-gal</shortName>
        <ecNumber evidence="3 8">3.2.1.23</ecNumber>
    </recommendedName>
</protein>
<dbReference type="EMBL" id="JAUHTR010000002">
    <property type="protein sequence ID" value="MDN4523880.1"/>
    <property type="molecule type" value="Genomic_DNA"/>
</dbReference>
<feature type="domain" description="Beta-galactosidase trimerisation" evidence="10">
    <location>
        <begin position="392"/>
        <end position="596"/>
    </location>
</feature>
<dbReference type="Pfam" id="PF02449">
    <property type="entry name" value="Glyco_hydro_42"/>
    <property type="match status" value="1"/>
</dbReference>
<dbReference type="InterPro" id="IPR029062">
    <property type="entry name" value="Class_I_gatase-like"/>
</dbReference>
<comment type="caution">
    <text evidence="11">The sequence shown here is derived from an EMBL/GenBank/DDBJ whole genome shotgun (WGS) entry which is preliminary data.</text>
</comment>
<evidence type="ECO:0000256" key="8">
    <source>
        <dbReference type="PIRNR" id="PIRNR001084"/>
    </source>
</evidence>
<evidence type="ECO:0000256" key="4">
    <source>
        <dbReference type="ARBA" id="ARBA00022723"/>
    </source>
</evidence>
<gene>
    <name evidence="11" type="ORF">QYB97_05305</name>
</gene>
<dbReference type="SUPFAM" id="SSF51445">
    <property type="entry name" value="(Trans)glycosidases"/>
    <property type="match status" value="1"/>
</dbReference>
<evidence type="ECO:0000256" key="7">
    <source>
        <dbReference type="ARBA" id="ARBA00023295"/>
    </source>
</evidence>
<keyword evidence="7 8" id="KW-0326">Glycosidase</keyword>
<evidence type="ECO:0000256" key="3">
    <source>
        <dbReference type="ARBA" id="ARBA00012756"/>
    </source>
</evidence>
<comment type="catalytic activity">
    <reaction evidence="1 8">
        <text>Hydrolysis of terminal non-reducing beta-D-galactose residues in beta-D-galactosides.</text>
        <dbReference type="EC" id="3.2.1.23"/>
    </reaction>
</comment>
<dbReference type="InterPro" id="IPR013529">
    <property type="entry name" value="Glyco_hydro_42_N"/>
</dbReference>
<evidence type="ECO:0000256" key="1">
    <source>
        <dbReference type="ARBA" id="ARBA00001412"/>
    </source>
</evidence>
<evidence type="ECO:0000313" key="12">
    <source>
        <dbReference type="Proteomes" id="UP001172721"/>
    </source>
</evidence>
<keyword evidence="4" id="KW-0479">Metal-binding</keyword>